<dbReference type="Proteomes" id="UP000320244">
    <property type="component" value="Unassembled WGS sequence"/>
</dbReference>
<dbReference type="OrthoDB" id="4524286at2"/>
<feature type="compositionally biased region" description="Low complexity" evidence="1">
    <location>
        <begin position="291"/>
        <end position="318"/>
    </location>
</feature>
<organism evidence="2 3">
    <name type="scientific">Leekyejoonella antrihumi</name>
    <dbReference type="NCBI Taxonomy" id="1660198"/>
    <lineage>
        <taxon>Bacteria</taxon>
        <taxon>Bacillati</taxon>
        <taxon>Actinomycetota</taxon>
        <taxon>Actinomycetes</taxon>
        <taxon>Micrococcales</taxon>
        <taxon>Dermacoccaceae</taxon>
        <taxon>Leekyejoonella</taxon>
    </lineage>
</organism>
<name>A0A563E685_9MICO</name>
<dbReference type="Gene3D" id="3.40.50.300">
    <property type="entry name" value="P-loop containing nucleotide triphosphate hydrolases"/>
    <property type="match status" value="1"/>
</dbReference>
<keyword evidence="3" id="KW-1185">Reference proteome</keyword>
<gene>
    <name evidence="2" type="ORF">FGL98_04920</name>
</gene>
<feature type="compositionally biased region" description="Pro residues" evidence="1">
    <location>
        <begin position="378"/>
        <end position="389"/>
    </location>
</feature>
<evidence type="ECO:0008006" key="4">
    <source>
        <dbReference type="Google" id="ProtNLM"/>
    </source>
</evidence>
<dbReference type="Pfam" id="PF13604">
    <property type="entry name" value="AAA_30"/>
    <property type="match status" value="1"/>
</dbReference>
<feature type="region of interest" description="Disordered" evidence="1">
    <location>
        <begin position="291"/>
        <end position="429"/>
    </location>
</feature>
<dbReference type="SUPFAM" id="SSF52540">
    <property type="entry name" value="P-loop containing nucleoside triphosphate hydrolases"/>
    <property type="match status" value="2"/>
</dbReference>
<evidence type="ECO:0000313" key="2">
    <source>
        <dbReference type="EMBL" id="TWP38050.1"/>
    </source>
</evidence>
<accession>A0A563E685</accession>
<dbReference type="EMBL" id="VCQV01000004">
    <property type="protein sequence ID" value="TWP38050.1"/>
    <property type="molecule type" value="Genomic_DNA"/>
</dbReference>
<evidence type="ECO:0000256" key="1">
    <source>
        <dbReference type="SAM" id="MobiDB-lite"/>
    </source>
</evidence>
<feature type="compositionally biased region" description="Low complexity" evidence="1">
    <location>
        <begin position="331"/>
        <end position="362"/>
    </location>
</feature>
<reference evidence="2 3" key="2">
    <citation type="submission" date="2019-08" db="EMBL/GenBank/DDBJ databases">
        <title>Jejuicoccus antrihumi gen. nov., sp. nov., a new member of the family Dermacoccaceae isolated from a cave.</title>
        <authorList>
            <person name="Schumann P."/>
            <person name="Kim I.S."/>
        </authorList>
    </citation>
    <scope>NUCLEOTIDE SEQUENCE [LARGE SCALE GENOMIC DNA]</scope>
    <source>
        <strain evidence="2 3">C5-26</strain>
    </source>
</reference>
<protein>
    <recommendedName>
        <fullName evidence="4">TrwC relaxase domain-containing protein</fullName>
    </recommendedName>
</protein>
<evidence type="ECO:0000313" key="3">
    <source>
        <dbReference type="Proteomes" id="UP000320244"/>
    </source>
</evidence>
<comment type="caution">
    <text evidence="2">The sequence shown here is derived from an EMBL/GenBank/DDBJ whole genome shotgun (WGS) entry which is preliminary data.</text>
</comment>
<proteinExistence type="predicted"/>
<feature type="compositionally biased region" description="Basic and acidic residues" evidence="1">
    <location>
        <begin position="417"/>
        <end position="427"/>
    </location>
</feature>
<sequence>MVGLAPSAAAAEVLADAVGVPTENTAKWISEHKRLPDREATLASYAARLARAYPSVETRQLQLQTLAARNEYDRWALQPGQLVIVDEASMAATADLDYLTTAATQAGAKVLLVGDWAKLSPVQAGGAFKLVADHRTDTPQLHDVQRLRHEWERAASLKLRAGRVSAAATYAAHGRIESGGREDMLDLIFDGWLTDTRAGRTSLMLATDAETVAELNARARAHRVATGEVGNDGTALRDGTTIGVGDRVVTRLNRRELVTGRGWVKNGDDWIVQAIDQNGTVRVRRAGGGAVACCRPTTSPTTSNSGTRRPPTALKAAPSRPPTPTSPPQPSASRSTSWPPAAGRATRSTSTRPSTRTPRPATKNPVRSTRWTFCGLPSTPPAPTCPPPRSANRRRQPRRHPGGSKPRAPTSALSGRHTTDRFPDRRSLGQRFYLPRARARRVLTAVSNGRMSR</sequence>
<feature type="compositionally biased region" description="Pro residues" evidence="1">
    <location>
        <begin position="319"/>
        <end position="330"/>
    </location>
</feature>
<reference evidence="2 3" key="1">
    <citation type="submission" date="2019-05" db="EMBL/GenBank/DDBJ databases">
        <authorList>
            <person name="Lee S.D."/>
        </authorList>
    </citation>
    <scope>NUCLEOTIDE SEQUENCE [LARGE SCALE GENOMIC DNA]</scope>
    <source>
        <strain evidence="2 3">C5-26</strain>
    </source>
</reference>
<feature type="compositionally biased region" description="Basic residues" evidence="1">
    <location>
        <begin position="391"/>
        <end position="402"/>
    </location>
</feature>
<dbReference type="AlphaFoldDB" id="A0A563E685"/>
<dbReference type="InterPro" id="IPR027417">
    <property type="entry name" value="P-loop_NTPase"/>
</dbReference>